<evidence type="ECO:0000313" key="4">
    <source>
        <dbReference type="Proteomes" id="UP000253517"/>
    </source>
</evidence>
<evidence type="ECO:0000256" key="1">
    <source>
        <dbReference type="ARBA" id="ARBA00022729"/>
    </source>
</evidence>
<evidence type="ECO:0000259" key="2">
    <source>
        <dbReference type="Pfam" id="PF13505"/>
    </source>
</evidence>
<dbReference type="EMBL" id="QPJS01000003">
    <property type="protein sequence ID" value="RCX03310.1"/>
    <property type="molecule type" value="Genomic_DNA"/>
</dbReference>
<keyword evidence="1" id="KW-0732">Signal</keyword>
<dbReference type="InterPro" id="IPR011250">
    <property type="entry name" value="OMP/PagP_B-barrel"/>
</dbReference>
<accession>A0A369A1X4</accession>
<gene>
    <name evidence="3" type="ORF">DES35_103195</name>
</gene>
<dbReference type="PROSITE" id="PS51257">
    <property type="entry name" value="PROKAR_LIPOPROTEIN"/>
    <property type="match status" value="1"/>
</dbReference>
<organism evidence="3 4">
    <name type="scientific">Schleiferia thermophila</name>
    <dbReference type="NCBI Taxonomy" id="884107"/>
    <lineage>
        <taxon>Bacteria</taxon>
        <taxon>Pseudomonadati</taxon>
        <taxon>Bacteroidota</taxon>
        <taxon>Flavobacteriia</taxon>
        <taxon>Flavobacteriales</taxon>
        <taxon>Schleiferiaceae</taxon>
        <taxon>Schleiferia</taxon>
    </lineage>
</organism>
<protein>
    <submittedName>
        <fullName evidence="3">Outer membrane protein with beta-barrel domain</fullName>
    </submittedName>
</protein>
<dbReference type="RefSeq" id="WP_114366333.1">
    <property type="nucleotide sequence ID" value="NZ_BHZF01000003.1"/>
</dbReference>
<proteinExistence type="predicted"/>
<sequence length="220" mass="25714">MYSSKIRNVILFIVLIFSCSVRAQDYRLGVYGSTNVTWVPLENELLRGPGRVGWGFGFVFNRFLNPKNAFSVGLDIATLNHHITFPTYDSLMVGNPLINVRVKNRFDYFSFPIAYRMFWGQVGYYNPFVTFGLNLGFRRRQQVEYEPNYEHFNRNINNALLFNFMFGVGTNYELAPNTDFFLEMLFNRSLLNNIKETAVPELKDEQPRFSFLTLRVGLLF</sequence>
<keyword evidence="4" id="KW-1185">Reference proteome</keyword>
<dbReference type="AlphaFoldDB" id="A0A369A1X4"/>
<dbReference type="Proteomes" id="UP000253517">
    <property type="component" value="Unassembled WGS sequence"/>
</dbReference>
<evidence type="ECO:0000313" key="3">
    <source>
        <dbReference type="EMBL" id="RCX03310.1"/>
    </source>
</evidence>
<dbReference type="Pfam" id="PF13505">
    <property type="entry name" value="OMP_b-brl"/>
    <property type="match status" value="1"/>
</dbReference>
<name>A0A369A1X4_9FLAO</name>
<dbReference type="InterPro" id="IPR027385">
    <property type="entry name" value="Beta-barrel_OMP"/>
</dbReference>
<comment type="caution">
    <text evidence="3">The sequence shown here is derived from an EMBL/GenBank/DDBJ whole genome shotgun (WGS) entry which is preliminary data.</text>
</comment>
<feature type="domain" description="Outer membrane protein beta-barrel" evidence="2">
    <location>
        <begin position="13"/>
        <end position="217"/>
    </location>
</feature>
<dbReference type="SUPFAM" id="SSF56925">
    <property type="entry name" value="OMPA-like"/>
    <property type="match status" value="1"/>
</dbReference>
<reference evidence="3 4" key="1">
    <citation type="submission" date="2018-07" db="EMBL/GenBank/DDBJ databases">
        <title>Genomic Encyclopedia of Type Strains, Phase IV (KMG-IV): sequencing the most valuable type-strain genomes for metagenomic binning, comparative biology and taxonomic classification.</title>
        <authorList>
            <person name="Goeker M."/>
        </authorList>
    </citation>
    <scope>NUCLEOTIDE SEQUENCE [LARGE SCALE GENOMIC DNA]</scope>
    <source>
        <strain evidence="3 4">DSM 21410</strain>
    </source>
</reference>